<reference evidence="2" key="1">
    <citation type="submission" date="2021-02" db="EMBL/GenBank/DDBJ databases">
        <title>Genome sequence of Rhodospirillales sp. strain TMPK1 isolated from soil.</title>
        <authorList>
            <person name="Nakai R."/>
            <person name="Kusada H."/>
            <person name="Tamaki H."/>
        </authorList>
    </citation>
    <scope>NUCLEOTIDE SEQUENCE</scope>
    <source>
        <strain evidence="2">TMPK1</strain>
    </source>
</reference>
<sequence length="88" mass="9720">MVTLLCALIGIYFIYYALHGDRGLAALARLDAQVARAEGDMAKVRAHREAAQQRVAGLRPEALDLDLLEERARLTLNYVAGEDVVVLR</sequence>
<organism evidence="2 3">
    <name type="scientific">Roseiterribacter gracilis</name>
    <dbReference type="NCBI Taxonomy" id="2812848"/>
    <lineage>
        <taxon>Bacteria</taxon>
        <taxon>Pseudomonadati</taxon>
        <taxon>Pseudomonadota</taxon>
        <taxon>Alphaproteobacteria</taxon>
        <taxon>Rhodospirillales</taxon>
        <taxon>Roseiterribacteraceae</taxon>
        <taxon>Roseiterribacter</taxon>
    </lineage>
</organism>
<keyword evidence="3" id="KW-1185">Reference proteome</keyword>
<evidence type="ECO:0000256" key="1">
    <source>
        <dbReference type="SAM" id="Coils"/>
    </source>
</evidence>
<dbReference type="AlphaFoldDB" id="A0A8S8XAT2"/>
<dbReference type="EMBL" id="BOPV01000001">
    <property type="protein sequence ID" value="GIL38266.1"/>
    <property type="molecule type" value="Genomic_DNA"/>
</dbReference>
<proteinExistence type="predicted"/>
<dbReference type="Pfam" id="PF04977">
    <property type="entry name" value="DivIC"/>
    <property type="match status" value="1"/>
</dbReference>
<accession>A0A8S8XAT2</accession>
<feature type="coiled-coil region" evidence="1">
    <location>
        <begin position="27"/>
        <end position="54"/>
    </location>
</feature>
<dbReference type="RefSeq" id="WP_420241236.1">
    <property type="nucleotide sequence ID" value="NZ_BOPV01000001.1"/>
</dbReference>
<dbReference type="InterPro" id="IPR007060">
    <property type="entry name" value="FtsL/DivIC"/>
</dbReference>
<comment type="caution">
    <text evidence="2">The sequence shown here is derived from an EMBL/GenBank/DDBJ whole genome shotgun (WGS) entry which is preliminary data.</text>
</comment>
<evidence type="ECO:0008006" key="4">
    <source>
        <dbReference type="Google" id="ProtNLM"/>
    </source>
</evidence>
<evidence type="ECO:0000313" key="2">
    <source>
        <dbReference type="EMBL" id="GIL38266.1"/>
    </source>
</evidence>
<dbReference type="Proteomes" id="UP000681075">
    <property type="component" value="Unassembled WGS sequence"/>
</dbReference>
<name>A0A8S8XAT2_9PROT</name>
<protein>
    <recommendedName>
        <fullName evidence="4">Septum formation initiator</fullName>
    </recommendedName>
</protein>
<evidence type="ECO:0000313" key="3">
    <source>
        <dbReference type="Proteomes" id="UP000681075"/>
    </source>
</evidence>
<keyword evidence="1" id="KW-0175">Coiled coil</keyword>
<gene>
    <name evidence="2" type="ORF">TMPK1_05030</name>
</gene>